<dbReference type="InterPro" id="IPR010982">
    <property type="entry name" value="Lambda_DNA-bd_dom_sf"/>
</dbReference>
<dbReference type="OrthoDB" id="5643962at2"/>
<accession>A0A0W0VLR9</accession>
<evidence type="ECO:0008006" key="3">
    <source>
        <dbReference type="Google" id="ProtNLM"/>
    </source>
</evidence>
<dbReference type="Gene3D" id="1.10.260.40">
    <property type="entry name" value="lambda repressor-like DNA-binding domains"/>
    <property type="match status" value="1"/>
</dbReference>
<name>A0A0W0VLR9_9GAMM</name>
<dbReference type="EMBL" id="LNYK01000016">
    <property type="protein sequence ID" value="KTD21044.1"/>
    <property type="molecule type" value="Genomic_DNA"/>
</dbReference>
<protein>
    <recommendedName>
        <fullName evidence="3">HTH cro/C1-type domain-containing protein</fullName>
    </recommendedName>
</protein>
<comment type="caution">
    <text evidence="1">The sequence shown here is derived from an EMBL/GenBank/DDBJ whole genome shotgun (WGS) entry which is preliminary data.</text>
</comment>
<keyword evidence="2" id="KW-1185">Reference proteome</keyword>
<dbReference type="AlphaFoldDB" id="A0A0W0VLR9"/>
<dbReference type="Proteomes" id="UP000054997">
    <property type="component" value="Unassembled WGS sequence"/>
</dbReference>
<gene>
    <name evidence="1" type="ORF">Llon_1142</name>
</gene>
<organism evidence="1 2">
    <name type="scientific">Legionella londiniensis</name>
    <dbReference type="NCBI Taxonomy" id="45068"/>
    <lineage>
        <taxon>Bacteria</taxon>
        <taxon>Pseudomonadati</taxon>
        <taxon>Pseudomonadota</taxon>
        <taxon>Gammaproteobacteria</taxon>
        <taxon>Legionellales</taxon>
        <taxon>Legionellaceae</taxon>
        <taxon>Legionella</taxon>
    </lineage>
</organism>
<dbReference type="RefSeq" id="WP_058529467.1">
    <property type="nucleotide sequence ID" value="NZ_CAAAHZ010000016.1"/>
</dbReference>
<sequence length="79" mass="9170">MGNKQFAERLNKELDDMGVPQRRDERIEIFSKLIKVPRYKAEAILNGYTNLEPALLDQLAEELEVSPQWLLGQSDRRQG</sequence>
<evidence type="ECO:0000313" key="2">
    <source>
        <dbReference type="Proteomes" id="UP000054997"/>
    </source>
</evidence>
<proteinExistence type="predicted"/>
<reference evidence="1 2" key="1">
    <citation type="submission" date="2015-11" db="EMBL/GenBank/DDBJ databases">
        <title>Genomic analysis of 38 Legionella species identifies large and diverse effector repertoires.</title>
        <authorList>
            <person name="Burstein D."/>
            <person name="Amaro F."/>
            <person name="Zusman T."/>
            <person name="Lifshitz Z."/>
            <person name="Cohen O."/>
            <person name="Gilbert J.A."/>
            <person name="Pupko T."/>
            <person name="Shuman H.A."/>
            <person name="Segal G."/>
        </authorList>
    </citation>
    <scope>NUCLEOTIDE SEQUENCE [LARGE SCALE GENOMIC DNA]</scope>
    <source>
        <strain evidence="1 2">ATCC 49505</strain>
    </source>
</reference>
<dbReference type="PATRIC" id="fig|45068.5.peg.1228"/>
<dbReference type="GO" id="GO:0003677">
    <property type="term" value="F:DNA binding"/>
    <property type="evidence" value="ECO:0007669"/>
    <property type="project" value="InterPro"/>
</dbReference>
<evidence type="ECO:0000313" key="1">
    <source>
        <dbReference type="EMBL" id="KTD21044.1"/>
    </source>
</evidence>